<evidence type="ECO:0000256" key="1">
    <source>
        <dbReference type="ARBA" id="ARBA00008780"/>
    </source>
</evidence>
<comment type="similarity">
    <text evidence="1 10">Belongs to the lysophospholipase family.</text>
</comment>
<dbReference type="SUPFAM" id="SSF52151">
    <property type="entry name" value="FabD/lysophospholipase-like"/>
    <property type="match status" value="1"/>
</dbReference>
<accession>A0A0D1Z8C5</accession>
<dbReference type="InterPro" id="IPR016035">
    <property type="entry name" value="Acyl_Trfase/lysoPLipase"/>
</dbReference>
<dbReference type="PANTHER" id="PTHR10728">
    <property type="entry name" value="CYTOSOLIC PHOSPHOLIPASE A2"/>
    <property type="match status" value="1"/>
</dbReference>
<feature type="domain" description="PLA2c" evidence="11">
    <location>
        <begin position="34"/>
        <end position="603"/>
    </location>
</feature>
<evidence type="ECO:0000256" key="2">
    <source>
        <dbReference type="ARBA" id="ARBA00013274"/>
    </source>
</evidence>
<evidence type="ECO:0000256" key="6">
    <source>
        <dbReference type="ARBA" id="ARBA00023098"/>
    </source>
</evidence>
<evidence type="ECO:0000259" key="11">
    <source>
        <dbReference type="PROSITE" id="PS51210"/>
    </source>
</evidence>
<sequence>MQLSIAAVAFLAVSVFQPTLAQEGQDPYVPVQVNCTSSVRVRNATSGLSRAEEAWRETRLKNVVESLGTYLPRANITGLNVTDYLSRLNGTNAPVVGLAISGGGSQSGVGGLGLWQALDDRYPAAVAAGTGGLTQCLTYLTGLSGGGYLTVSSLATNNFTSIERLREAINFTINYEVGPTGNQTEYFASLFENAGAKAEANFTVTVVDVFGQQFRQYLPEAWGYRSWSDINSTNHSFALGVGPMPIVAMAEVVPGQSPNIGGIMYPGNNATNGFNLTSFELNPFEFGSWLGGRIQAFMPTKYLGTSMSDGLPQANDSCVQGFDKVTFVQGSTANAFNFWFIDDWYNIPLFAKRSLEALGLRKRQSPSATIVVPEDEEENPLVQLVNGTAEEFDLTFNESLWATYPNPFEGYTEEMVNVTDLLLVDGSETGETIPLRPLIIPERKVDFIIAYDASSDAPNSWVNGTNLVNTNLSAAEGNIPFPTIPSSRTMVNLNFTRFPTFFGCSETDEENSTVPLVLYVPNAPWSTYSNYSYLQSTFSDNQLDLMMNNSFQIITFGNGTIDEDWPACLACAVVKKSLIREGFDLPDVCGQCFERYCWDGSEDDDEVSPEVFDLVPLLEPNLNYTQWNETWTSD</sequence>
<keyword evidence="13" id="KW-1185">Reference proteome</keyword>
<evidence type="ECO:0000256" key="10">
    <source>
        <dbReference type="RuleBase" id="RU362103"/>
    </source>
</evidence>
<dbReference type="VEuPathDB" id="FungiDB:PV10_07618"/>
<evidence type="ECO:0000313" key="13">
    <source>
        <dbReference type="Proteomes" id="UP000054302"/>
    </source>
</evidence>
<dbReference type="GO" id="GO:0046475">
    <property type="term" value="P:glycerophospholipid catabolic process"/>
    <property type="evidence" value="ECO:0007669"/>
    <property type="project" value="TreeGrafter"/>
</dbReference>
<dbReference type="SMART" id="SM00022">
    <property type="entry name" value="PLAc"/>
    <property type="match status" value="1"/>
</dbReference>
<evidence type="ECO:0000256" key="4">
    <source>
        <dbReference type="ARBA" id="ARBA00022801"/>
    </source>
</evidence>
<dbReference type="GeneID" id="27325463"/>
<dbReference type="EMBL" id="KN847524">
    <property type="protein sequence ID" value="KIV90299.1"/>
    <property type="molecule type" value="Genomic_DNA"/>
</dbReference>
<feature type="signal peptide" evidence="10">
    <location>
        <begin position="1"/>
        <end position="21"/>
    </location>
</feature>
<dbReference type="Gene3D" id="3.40.1090.10">
    <property type="entry name" value="Cytosolic phospholipase A2 catalytic domain"/>
    <property type="match status" value="1"/>
</dbReference>
<dbReference type="AlphaFoldDB" id="A0A0D1Z8C5"/>
<comment type="catalytic activity">
    <reaction evidence="8 10">
        <text>a 1-acyl-sn-glycero-3-phosphocholine + H2O = sn-glycerol 3-phosphocholine + a fatty acid + H(+)</text>
        <dbReference type="Rhea" id="RHEA:15177"/>
        <dbReference type="ChEBI" id="CHEBI:15377"/>
        <dbReference type="ChEBI" id="CHEBI:15378"/>
        <dbReference type="ChEBI" id="CHEBI:16870"/>
        <dbReference type="ChEBI" id="CHEBI:28868"/>
        <dbReference type="ChEBI" id="CHEBI:58168"/>
        <dbReference type="EC" id="3.1.1.5"/>
    </reaction>
</comment>
<dbReference type="STRING" id="212818.A0A0D1Z8C5"/>
<organism evidence="12 13">
    <name type="scientific">Exophiala mesophila</name>
    <name type="common">Black yeast-like fungus</name>
    <dbReference type="NCBI Taxonomy" id="212818"/>
    <lineage>
        <taxon>Eukaryota</taxon>
        <taxon>Fungi</taxon>
        <taxon>Dikarya</taxon>
        <taxon>Ascomycota</taxon>
        <taxon>Pezizomycotina</taxon>
        <taxon>Eurotiomycetes</taxon>
        <taxon>Chaetothyriomycetidae</taxon>
        <taxon>Chaetothyriales</taxon>
        <taxon>Herpotrichiellaceae</taxon>
        <taxon>Exophiala</taxon>
    </lineage>
</organism>
<dbReference type="GO" id="GO:0004622">
    <property type="term" value="F:phosphatidylcholine lysophospholipase activity"/>
    <property type="evidence" value="ECO:0007669"/>
    <property type="project" value="UniProtKB-EC"/>
</dbReference>
<dbReference type="PANTHER" id="PTHR10728:SF33">
    <property type="entry name" value="LYSOPHOSPHOLIPASE 1-RELATED"/>
    <property type="match status" value="1"/>
</dbReference>
<dbReference type="Proteomes" id="UP000054302">
    <property type="component" value="Unassembled WGS sequence"/>
</dbReference>
<proteinExistence type="inferred from homology"/>
<keyword evidence="4 9" id="KW-0378">Hydrolase</keyword>
<evidence type="ECO:0000256" key="3">
    <source>
        <dbReference type="ARBA" id="ARBA00022729"/>
    </source>
</evidence>
<dbReference type="EC" id="3.1.1.5" evidence="2 10"/>
<evidence type="ECO:0000256" key="7">
    <source>
        <dbReference type="ARBA" id="ARBA00023180"/>
    </source>
</evidence>
<reference evidence="12 13" key="1">
    <citation type="submission" date="2015-01" db="EMBL/GenBank/DDBJ databases">
        <title>The Genome Sequence of Exophiala mesophila CBS40295.</title>
        <authorList>
            <consortium name="The Broad Institute Genomics Platform"/>
            <person name="Cuomo C."/>
            <person name="de Hoog S."/>
            <person name="Gorbushina A."/>
            <person name="Stielow B."/>
            <person name="Teixiera M."/>
            <person name="Abouelleil A."/>
            <person name="Chapman S.B."/>
            <person name="Priest M."/>
            <person name="Young S.K."/>
            <person name="Wortman J."/>
            <person name="Nusbaum C."/>
            <person name="Birren B."/>
        </authorList>
    </citation>
    <scope>NUCLEOTIDE SEQUENCE [LARGE SCALE GENOMIC DNA]</scope>
    <source>
        <strain evidence="12 13">CBS 40295</strain>
    </source>
</reference>
<evidence type="ECO:0000256" key="8">
    <source>
        <dbReference type="ARBA" id="ARBA00049531"/>
    </source>
</evidence>
<dbReference type="Pfam" id="PF01735">
    <property type="entry name" value="PLA2_B"/>
    <property type="match status" value="1"/>
</dbReference>
<dbReference type="OMA" id="PQNRSEC"/>
<dbReference type="PROSITE" id="PS51210">
    <property type="entry name" value="PLA2C"/>
    <property type="match status" value="1"/>
</dbReference>
<dbReference type="RefSeq" id="XP_016221873.1">
    <property type="nucleotide sequence ID" value="XM_016372541.1"/>
</dbReference>
<name>A0A0D1Z8C5_EXOME</name>
<gene>
    <name evidence="12" type="ORF">PV10_07618</name>
</gene>
<evidence type="ECO:0000256" key="5">
    <source>
        <dbReference type="ARBA" id="ARBA00022963"/>
    </source>
</evidence>
<evidence type="ECO:0000313" key="12">
    <source>
        <dbReference type="EMBL" id="KIV90299.1"/>
    </source>
</evidence>
<keyword evidence="5 9" id="KW-0442">Lipid degradation</keyword>
<dbReference type="OrthoDB" id="4084751at2759"/>
<evidence type="ECO:0000256" key="9">
    <source>
        <dbReference type="PROSITE-ProRule" id="PRU00555"/>
    </source>
</evidence>
<keyword evidence="6 9" id="KW-0443">Lipid metabolism</keyword>
<keyword evidence="3 10" id="KW-0732">Signal</keyword>
<dbReference type="HOGENOM" id="CLU_014602_0_0_1"/>
<dbReference type="InterPro" id="IPR002642">
    <property type="entry name" value="LysoPLipase_cat_dom"/>
</dbReference>
<keyword evidence="7" id="KW-0325">Glycoprotein</keyword>
<dbReference type="GO" id="GO:0005829">
    <property type="term" value="C:cytosol"/>
    <property type="evidence" value="ECO:0007669"/>
    <property type="project" value="TreeGrafter"/>
</dbReference>
<feature type="chain" id="PRO_5005112337" description="Lysophospholipase" evidence="10">
    <location>
        <begin position="22"/>
        <end position="634"/>
    </location>
</feature>
<protein>
    <recommendedName>
        <fullName evidence="2 10">Lysophospholipase</fullName>
        <ecNumber evidence="2 10">3.1.1.5</ecNumber>
    </recommendedName>
</protein>
<dbReference type="GO" id="GO:0004623">
    <property type="term" value="F:phospholipase A2 activity"/>
    <property type="evidence" value="ECO:0007669"/>
    <property type="project" value="TreeGrafter"/>
</dbReference>